<name>A0ABN8V158_STRGL</name>
<feature type="compositionally biased region" description="Basic residues" evidence="1">
    <location>
        <begin position="196"/>
        <end position="206"/>
    </location>
</feature>
<keyword evidence="2" id="KW-0378">Hydrolase</keyword>
<evidence type="ECO:0000313" key="2">
    <source>
        <dbReference type="EMBL" id="CAH9414911.1"/>
    </source>
</evidence>
<gene>
    <name evidence="2" type="ORF">SGL43_01923</name>
</gene>
<protein>
    <submittedName>
        <fullName evidence="2">Agmatine deiminase (EC)</fullName>
        <ecNumber evidence="2">3.5.3.12</ecNumber>
    </submittedName>
</protein>
<dbReference type="EC" id="3.5.3.12" evidence="2"/>
<evidence type="ECO:0000313" key="3">
    <source>
        <dbReference type="Proteomes" id="UP001154015"/>
    </source>
</evidence>
<organism evidence="2 3">
    <name type="scientific">Streptomyces globisporus</name>
    <dbReference type="NCBI Taxonomy" id="1908"/>
    <lineage>
        <taxon>Bacteria</taxon>
        <taxon>Bacillati</taxon>
        <taxon>Actinomycetota</taxon>
        <taxon>Actinomycetes</taxon>
        <taxon>Kitasatosporales</taxon>
        <taxon>Streptomycetaceae</taxon>
        <taxon>Streptomyces</taxon>
    </lineage>
</organism>
<feature type="region of interest" description="Disordered" evidence="1">
    <location>
        <begin position="172"/>
        <end position="206"/>
    </location>
</feature>
<dbReference type="Gene3D" id="3.75.10.10">
    <property type="entry name" value="L-arginine/glycine Amidinotransferase, Chain A"/>
    <property type="match status" value="1"/>
</dbReference>
<feature type="region of interest" description="Disordered" evidence="1">
    <location>
        <begin position="102"/>
        <end position="124"/>
    </location>
</feature>
<evidence type="ECO:0000256" key="1">
    <source>
        <dbReference type="SAM" id="MobiDB-lite"/>
    </source>
</evidence>
<dbReference type="EMBL" id="CAKXYP010000005">
    <property type="protein sequence ID" value="CAH9414911.1"/>
    <property type="molecule type" value="Genomic_DNA"/>
</dbReference>
<dbReference type="Proteomes" id="UP001154015">
    <property type="component" value="Unassembled WGS sequence"/>
</dbReference>
<comment type="caution">
    <text evidence="2">The sequence shown here is derived from an EMBL/GenBank/DDBJ whole genome shotgun (WGS) entry which is preliminary data.</text>
</comment>
<proteinExistence type="predicted"/>
<accession>A0ABN8V158</accession>
<keyword evidence="3" id="KW-1185">Reference proteome</keyword>
<reference evidence="2" key="1">
    <citation type="submission" date="2022-03" db="EMBL/GenBank/DDBJ databases">
        <authorList>
            <person name="Leyn A S."/>
        </authorList>
    </citation>
    <scope>NUCLEOTIDE SEQUENCE</scope>
    <source>
        <strain evidence="2">Streptomyces globisporus 4-3</strain>
    </source>
</reference>
<sequence length="249" mass="26430">MDAAAARAETADVQLLDRTVGVEAGQRGLRRRVRAGVTEVGVRLSRLLRVAIRVPAPSCSMAPPSPTKSAEVNGTPTYEAIRSATRVSWRWVCLLPQPTKLRPTASRPPARLVRNTGPASRIQQSSTGMELMTVTDVPHSERALAALAELPDMTTGSYRAMVRAVSAMSASMPARLPGPRSRCCRAGPSTYGGGGRPRRGRGRRRLRTGAGVAPEFPDRDVVPVVIDTVTSGGGGIHCATHDQPGEPVD</sequence>
<dbReference type="SUPFAM" id="SSF55909">
    <property type="entry name" value="Pentein"/>
    <property type="match status" value="1"/>
</dbReference>
<dbReference type="GO" id="GO:0047632">
    <property type="term" value="F:agmatine deiminase activity"/>
    <property type="evidence" value="ECO:0007669"/>
    <property type="project" value="UniProtKB-EC"/>
</dbReference>